<comment type="caution">
    <text evidence="1">The sequence shown here is derived from an EMBL/GenBank/DDBJ whole genome shotgun (WGS) entry which is preliminary data.</text>
</comment>
<dbReference type="Gene3D" id="2.60.40.10">
    <property type="entry name" value="Immunoglobulins"/>
    <property type="match status" value="1"/>
</dbReference>
<reference evidence="1" key="1">
    <citation type="submission" date="2019-04" db="EMBL/GenBank/DDBJ databases">
        <authorList>
            <person name="Alioto T."/>
            <person name="Alioto T."/>
        </authorList>
    </citation>
    <scope>NUCLEOTIDE SEQUENCE [LARGE SCALE GENOMIC DNA]</scope>
</reference>
<dbReference type="InterPro" id="IPR013783">
    <property type="entry name" value="Ig-like_fold"/>
</dbReference>
<dbReference type="EMBL" id="CABDUW010002444">
    <property type="protein sequence ID" value="VTJ86851.1"/>
    <property type="molecule type" value="Genomic_DNA"/>
</dbReference>
<name>A0A5E4D0V7_MARMO</name>
<dbReference type="SUPFAM" id="SSF48726">
    <property type="entry name" value="Immunoglobulin"/>
    <property type="match status" value="1"/>
</dbReference>
<evidence type="ECO:0000313" key="1">
    <source>
        <dbReference type="EMBL" id="VTJ86851.1"/>
    </source>
</evidence>
<keyword evidence="2" id="KW-1185">Reference proteome</keyword>
<dbReference type="InterPro" id="IPR036179">
    <property type="entry name" value="Ig-like_dom_sf"/>
</dbReference>
<feature type="non-terminal residue" evidence="1">
    <location>
        <position position="1"/>
    </location>
</feature>
<organism evidence="1 2">
    <name type="scientific">Marmota monax</name>
    <name type="common">Woodchuck</name>
    <dbReference type="NCBI Taxonomy" id="9995"/>
    <lineage>
        <taxon>Eukaryota</taxon>
        <taxon>Metazoa</taxon>
        <taxon>Chordata</taxon>
        <taxon>Craniata</taxon>
        <taxon>Vertebrata</taxon>
        <taxon>Euteleostomi</taxon>
        <taxon>Mammalia</taxon>
        <taxon>Eutheria</taxon>
        <taxon>Euarchontoglires</taxon>
        <taxon>Glires</taxon>
        <taxon>Rodentia</taxon>
        <taxon>Sciuromorpha</taxon>
        <taxon>Sciuridae</taxon>
        <taxon>Xerinae</taxon>
        <taxon>Marmotini</taxon>
        <taxon>Marmota</taxon>
    </lineage>
</organism>
<accession>A0A5E4D0V7</accession>
<protein>
    <recommendedName>
        <fullName evidence="3">Ig-like domain-containing protein</fullName>
    </recommendedName>
</protein>
<sequence>SSGTLGLAQSPESLTVFPGESTSISCIANESISDSLTWYQQRPSQTPKILIYEA</sequence>
<dbReference type="Proteomes" id="UP000335636">
    <property type="component" value="Unassembled WGS sequence"/>
</dbReference>
<evidence type="ECO:0000313" key="2">
    <source>
        <dbReference type="Proteomes" id="UP000335636"/>
    </source>
</evidence>
<proteinExistence type="predicted"/>
<gene>
    <name evidence="1" type="ORF">MONAX_5E021746</name>
</gene>
<dbReference type="AlphaFoldDB" id="A0A5E4D0V7"/>
<feature type="non-terminal residue" evidence="1">
    <location>
        <position position="54"/>
    </location>
</feature>
<evidence type="ECO:0008006" key="3">
    <source>
        <dbReference type="Google" id="ProtNLM"/>
    </source>
</evidence>